<dbReference type="Gene3D" id="1.10.630.10">
    <property type="entry name" value="Cytochrome P450"/>
    <property type="match status" value="1"/>
</dbReference>
<evidence type="ECO:0000256" key="15">
    <source>
        <dbReference type="PIRSR" id="PIRSR000047-2"/>
    </source>
</evidence>
<keyword evidence="10" id="KW-0443">Lipid metabolism</keyword>
<dbReference type="EMBL" id="MN685647">
    <property type="protein sequence ID" value="QQL94727.1"/>
    <property type="molecule type" value="mRNA"/>
</dbReference>
<dbReference type="InterPro" id="IPR002403">
    <property type="entry name" value="Cyt_P450_E_grp-IV"/>
</dbReference>
<evidence type="ECO:0000256" key="2">
    <source>
        <dbReference type="ARBA" id="ARBA00004586"/>
    </source>
</evidence>
<keyword evidence="9 13" id="KW-0408">Iron</keyword>
<dbReference type="InterPro" id="IPR001128">
    <property type="entry name" value="Cyt_P450"/>
</dbReference>
<evidence type="ECO:0000256" key="4">
    <source>
        <dbReference type="ARBA" id="ARBA00010617"/>
    </source>
</evidence>
<dbReference type="GO" id="GO:0020037">
    <property type="term" value="F:heme binding"/>
    <property type="evidence" value="ECO:0007669"/>
    <property type="project" value="InterPro"/>
</dbReference>
<dbReference type="InterPro" id="IPR036396">
    <property type="entry name" value="Cyt_P450_sf"/>
</dbReference>
<evidence type="ECO:0000256" key="6">
    <source>
        <dbReference type="ARBA" id="ARBA00022723"/>
    </source>
</evidence>
<comment type="similarity">
    <text evidence="4 13">Belongs to the cytochrome P450 family.</text>
</comment>
<dbReference type="InterPro" id="IPR024204">
    <property type="entry name" value="Cyt_P450_CYP7A1-type"/>
</dbReference>
<dbReference type="SUPFAM" id="SSF48264">
    <property type="entry name" value="Cytochrome P450"/>
    <property type="match status" value="1"/>
</dbReference>
<evidence type="ECO:0000256" key="1">
    <source>
        <dbReference type="ARBA" id="ARBA00001971"/>
    </source>
</evidence>
<proteinExistence type="evidence at transcript level"/>
<keyword evidence="12" id="KW-0753">Steroid metabolism</keyword>
<evidence type="ECO:0000256" key="13">
    <source>
        <dbReference type="PIRNR" id="PIRNR000047"/>
    </source>
</evidence>
<dbReference type="PIRSF" id="PIRSF000047">
    <property type="entry name" value="Cytochrome_CYPVIIA1"/>
    <property type="match status" value="1"/>
</dbReference>
<evidence type="ECO:0000256" key="5">
    <source>
        <dbReference type="ARBA" id="ARBA00022617"/>
    </source>
</evidence>
<dbReference type="PANTHER" id="PTHR24304">
    <property type="entry name" value="CYTOCHROME P450 FAMILY 7"/>
    <property type="match status" value="1"/>
</dbReference>
<evidence type="ECO:0000313" key="17">
    <source>
        <dbReference type="EMBL" id="QQL94727.1"/>
    </source>
</evidence>
<evidence type="ECO:0000256" key="16">
    <source>
        <dbReference type="SAM" id="SignalP"/>
    </source>
</evidence>
<evidence type="ECO:0000256" key="14">
    <source>
        <dbReference type="PIRSR" id="PIRSR000047-1"/>
    </source>
</evidence>
<organism evidence="17">
    <name type="scientific">Lateolabrax maculatus</name>
    <name type="common">Spotted sea bass</name>
    <dbReference type="NCBI Taxonomy" id="315492"/>
    <lineage>
        <taxon>Eukaryota</taxon>
        <taxon>Metazoa</taxon>
        <taxon>Chordata</taxon>
        <taxon>Craniata</taxon>
        <taxon>Vertebrata</taxon>
        <taxon>Euteleostomi</taxon>
        <taxon>Actinopterygii</taxon>
        <taxon>Neopterygii</taxon>
        <taxon>Teleostei</taxon>
        <taxon>Neoteleostei</taxon>
        <taxon>Acanthomorphata</taxon>
        <taxon>Eupercaria</taxon>
        <taxon>Acropomatiformes</taxon>
        <taxon>Lateolabracidae</taxon>
        <taxon>Lateolabrax</taxon>
    </lineage>
</organism>
<comment type="cofactor">
    <cofactor evidence="1 13 14">
        <name>heme</name>
        <dbReference type="ChEBI" id="CHEBI:30413"/>
    </cofactor>
</comment>
<dbReference type="AlphaFoldDB" id="A0A7T7FRP1"/>
<sequence>MAPLLLLLLGLLSLILGLLRGRNRRDGEPPLIKGWIPFVGKALEFGRDAHTFLEEHKKKFGDIFTVKIAGKYMTFIMDPLLYPNIIKHGRQLDFHEFSGKVAPFTFGYPPVTSRNFPGLQEQISRSFQLLQGDSLTSLTESMMGNLMLVFRQDHLGERTGEEGDWKSVSMYEFCNSVMFEATFLTMYGRPASSSRHHGMGVLREDFVKFDNMFPLLIAQIPIWLLGQTKAIRKKLIDYFLPHKMSSWSNTSQFIRRRSELFEQYDTMRDVDKAAHHFAILWASVGNTVPACFWAMYYLVSQPEALEVVRQEILDILNLRGVKFSSDRDVTLSKEQLDKLLYLESAINESLRLSSASMNIRVAQEDFGLRLNGERSVAVRKGDIIALYPQSMHMDPEIYEEPQTFRLDRYIQDGREKTDFYKDGQKLKYYRMPFGSGSSMCPGRYFAINEIKQFLSILLLYFDLQLEEGQTRATVDSSRAGLGILLPTTDVRFRYRLRTV</sequence>
<comment type="pathway">
    <text evidence="3">Lipid metabolism; bile acid biosynthesis.</text>
</comment>
<comment type="subcellular location">
    <subcellularLocation>
        <location evidence="2 13">Endoplasmic reticulum membrane</location>
    </subcellularLocation>
</comment>
<dbReference type="GO" id="GO:0006699">
    <property type="term" value="P:bile acid biosynthetic process"/>
    <property type="evidence" value="ECO:0007669"/>
    <property type="project" value="TreeGrafter"/>
</dbReference>
<feature type="signal peptide" evidence="16">
    <location>
        <begin position="1"/>
        <end position="21"/>
    </location>
</feature>
<dbReference type="InterPro" id="IPR050529">
    <property type="entry name" value="CYP450_sterol_14alpha_dmase"/>
</dbReference>
<evidence type="ECO:0000256" key="12">
    <source>
        <dbReference type="ARBA" id="ARBA00023221"/>
    </source>
</evidence>
<evidence type="ECO:0000256" key="7">
    <source>
        <dbReference type="ARBA" id="ARBA00022824"/>
    </source>
</evidence>
<keyword evidence="6 13" id="KW-0479">Metal-binding</keyword>
<evidence type="ECO:0000256" key="9">
    <source>
        <dbReference type="ARBA" id="ARBA00023004"/>
    </source>
</evidence>
<accession>A0A7T7FRP1</accession>
<dbReference type="PRINTS" id="PR00385">
    <property type="entry name" value="P450"/>
</dbReference>
<feature type="binding site" evidence="15">
    <location>
        <position position="286"/>
    </location>
    <ligand>
        <name>substrate</name>
    </ligand>
</feature>
<gene>
    <name evidence="17" type="primary">CYP7B1</name>
</gene>
<evidence type="ECO:0000256" key="3">
    <source>
        <dbReference type="ARBA" id="ARBA00004860"/>
    </source>
</evidence>
<feature type="binding site" description="axial binding residue" evidence="14">
    <location>
        <position position="440"/>
    </location>
    <ligand>
        <name>heme</name>
        <dbReference type="ChEBI" id="CHEBI:30413"/>
    </ligand>
    <ligandPart>
        <name>Fe</name>
        <dbReference type="ChEBI" id="CHEBI:18248"/>
    </ligandPart>
</feature>
<dbReference type="GO" id="GO:0042632">
    <property type="term" value="P:cholesterol homeostasis"/>
    <property type="evidence" value="ECO:0007669"/>
    <property type="project" value="TreeGrafter"/>
</dbReference>
<evidence type="ECO:0000256" key="8">
    <source>
        <dbReference type="ARBA" id="ARBA00023002"/>
    </source>
</evidence>
<keyword evidence="16" id="KW-0732">Signal</keyword>
<reference evidence="17" key="1">
    <citation type="submission" date="2019-11" db="EMBL/GenBank/DDBJ databases">
        <authorList>
            <person name="Li J."/>
            <person name="Zhang X."/>
        </authorList>
    </citation>
    <scope>NUCLEOTIDE SEQUENCE</scope>
</reference>
<keyword evidence="8" id="KW-0560">Oxidoreductase</keyword>
<keyword evidence="7 13" id="KW-0256">Endoplasmic reticulum</keyword>
<keyword evidence="5 13" id="KW-0349">Heme</keyword>
<dbReference type="PANTHER" id="PTHR24304:SF0">
    <property type="entry name" value="CYTOCHROME P450 7B1"/>
    <property type="match status" value="1"/>
</dbReference>
<dbReference type="GO" id="GO:0008395">
    <property type="term" value="F:steroid hydroxylase activity"/>
    <property type="evidence" value="ECO:0007669"/>
    <property type="project" value="TreeGrafter"/>
</dbReference>
<feature type="chain" id="PRO_5031209102" evidence="16">
    <location>
        <begin position="22"/>
        <end position="499"/>
    </location>
</feature>
<dbReference type="GO" id="GO:0016705">
    <property type="term" value="F:oxidoreductase activity, acting on paired donors, with incorporation or reduction of molecular oxygen"/>
    <property type="evidence" value="ECO:0007669"/>
    <property type="project" value="InterPro"/>
</dbReference>
<dbReference type="GO" id="GO:0005506">
    <property type="term" value="F:iron ion binding"/>
    <property type="evidence" value="ECO:0007669"/>
    <property type="project" value="InterPro"/>
</dbReference>
<dbReference type="CDD" id="cd20632">
    <property type="entry name" value="CYP7B1"/>
    <property type="match status" value="1"/>
</dbReference>
<evidence type="ECO:0000256" key="11">
    <source>
        <dbReference type="ARBA" id="ARBA00023136"/>
    </source>
</evidence>
<keyword evidence="11 13" id="KW-0472">Membrane</keyword>
<evidence type="ECO:0000256" key="10">
    <source>
        <dbReference type="ARBA" id="ARBA00023098"/>
    </source>
</evidence>
<dbReference type="GO" id="GO:0005789">
    <property type="term" value="C:endoplasmic reticulum membrane"/>
    <property type="evidence" value="ECO:0007669"/>
    <property type="project" value="UniProtKB-SubCell"/>
</dbReference>
<dbReference type="PRINTS" id="PR00465">
    <property type="entry name" value="EP450IV"/>
</dbReference>
<name>A0A7T7FRP1_LATMC</name>
<dbReference type="Pfam" id="PF00067">
    <property type="entry name" value="p450"/>
    <property type="match status" value="1"/>
</dbReference>
<protein>
    <submittedName>
        <fullName evidence="17">Cytochrome P450 family 7 subfamily b member 1</fullName>
    </submittedName>
</protein>